<feature type="transmembrane region" description="Helical" evidence="6">
    <location>
        <begin position="31"/>
        <end position="51"/>
    </location>
</feature>
<sequence>MTALLFAAVVFAWGFTWYAIKLQFGVVPTEVSIFWRFLLAAAVLWAGLALTGRLRRVAWRRHLWFAAMGVCLFGLNFVLIYGGSRYVASGIVSLVFTFATVFNAVNQWIFLARRPSPRTLAGSALGIAGIALLFGESVLEVQGGRDTAIGIALAFCGTYVFSVGNFVSTRATADGTDLPNAIVRGMSWGAALLGLWIGLRGLPPAIEPTPRYLLSLAYLAVIGSVVGFFAYLSLVARVGADRAAYATVLFPVIALAVSTLLEGYHWTIWAAAGLPLVLAGNLVIFTRSGVLPRLRRSPAFLRRTA</sequence>
<protein>
    <submittedName>
        <fullName evidence="8">EamA family transporter</fullName>
    </submittedName>
</protein>
<reference evidence="9" key="1">
    <citation type="submission" date="2018-05" db="EMBL/GenBank/DDBJ databases">
        <title>Azospirillum thermophila sp. nov., a novel isolated from hot spring.</title>
        <authorList>
            <person name="Zhao Z."/>
        </authorList>
    </citation>
    <scope>NUCLEOTIDE SEQUENCE [LARGE SCALE GENOMIC DNA]</scope>
    <source>
        <strain evidence="9">CFH 70021</strain>
    </source>
</reference>
<dbReference type="Proteomes" id="UP000245629">
    <property type="component" value="Chromosome 2"/>
</dbReference>
<comment type="subcellular location">
    <subcellularLocation>
        <location evidence="1">Membrane</location>
        <topology evidence="1">Multi-pass membrane protein</topology>
    </subcellularLocation>
</comment>
<evidence type="ECO:0000256" key="1">
    <source>
        <dbReference type="ARBA" id="ARBA00004141"/>
    </source>
</evidence>
<feature type="domain" description="EamA" evidence="7">
    <location>
        <begin position="149"/>
        <end position="285"/>
    </location>
</feature>
<keyword evidence="3 6" id="KW-0812">Transmembrane</keyword>
<dbReference type="GO" id="GO:0016020">
    <property type="term" value="C:membrane"/>
    <property type="evidence" value="ECO:0007669"/>
    <property type="project" value="UniProtKB-SubCell"/>
</dbReference>
<feature type="transmembrane region" description="Helical" evidence="6">
    <location>
        <begin position="147"/>
        <end position="169"/>
    </location>
</feature>
<evidence type="ECO:0000256" key="2">
    <source>
        <dbReference type="ARBA" id="ARBA00007362"/>
    </source>
</evidence>
<feature type="transmembrane region" description="Helical" evidence="6">
    <location>
        <begin position="267"/>
        <end position="286"/>
    </location>
</feature>
<feature type="domain" description="EamA" evidence="7">
    <location>
        <begin position="3"/>
        <end position="134"/>
    </location>
</feature>
<dbReference type="Gene3D" id="1.10.3730.20">
    <property type="match status" value="1"/>
</dbReference>
<gene>
    <name evidence="8" type="ORF">DEW08_09975</name>
</gene>
<feature type="transmembrane region" description="Helical" evidence="6">
    <location>
        <begin position="63"/>
        <end position="81"/>
    </location>
</feature>
<dbReference type="PANTHER" id="PTHR32322">
    <property type="entry name" value="INNER MEMBRANE TRANSPORTER"/>
    <property type="match status" value="1"/>
</dbReference>
<dbReference type="InterPro" id="IPR000620">
    <property type="entry name" value="EamA_dom"/>
</dbReference>
<accession>A0A2S2CPW7</accession>
<feature type="transmembrane region" description="Helical" evidence="6">
    <location>
        <begin position="211"/>
        <end position="231"/>
    </location>
</feature>
<comment type="similarity">
    <text evidence="2">Belongs to the EamA transporter family.</text>
</comment>
<dbReference type="KEGG" id="azz:DEW08_09975"/>
<feature type="transmembrane region" description="Helical" evidence="6">
    <location>
        <begin position="181"/>
        <end position="199"/>
    </location>
</feature>
<evidence type="ECO:0000256" key="3">
    <source>
        <dbReference type="ARBA" id="ARBA00022692"/>
    </source>
</evidence>
<feature type="transmembrane region" description="Helical" evidence="6">
    <location>
        <begin position="117"/>
        <end position="135"/>
    </location>
</feature>
<dbReference type="InterPro" id="IPR050638">
    <property type="entry name" value="AA-Vitamin_Transporters"/>
</dbReference>
<dbReference type="PANTHER" id="PTHR32322:SF2">
    <property type="entry name" value="EAMA DOMAIN-CONTAINING PROTEIN"/>
    <property type="match status" value="1"/>
</dbReference>
<evidence type="ECO:0000259" key="7">
    <source>
        <dbReference type="Pfam" id="PF00892"/>
    </source>
</evidence>
<dbReference type="RefSeq" id="WP_109326703.1">
    <property type="nucleotide sequence ID" value="NZ_CP029353.1"/>
</dbReference>
<proteinExistence type="inferred from homology"/>
<evidence type="ECO:0000256" key="5">
    <source>
        <dbReference type="ARBA" id="ARBA00023136"/>
    </source>
</evidence>
<evidence type="ECO:0000313" key="8">
    <source>
        <dbReference type="EMBL" id="AWK86522.1"/>
    </source>
</evidence>
<dbReference type="Pfam" id="PF00892">
    <property type="entry name" value="EamA"/>
    <property type="match status" value="2"/>
</dbReference>
<dbReference type="AlphaFoldDB" id="A0A2S2CPW7"/>
<evidence type="ECO:0000313" key="9">
    <source>
        <dbReference type="Proteomes" id="UP000245629"/>
    </source>
</evidence>
<keyword evidence="9" id="KW-1185">Reference proteome</keyword>
<evidence type="ECO:0000256" key="4">
    <source>
        <dbReference type="ARBA" id="ARBA00022989"/>
    </source>
</evidence>
<dbReference type="EMBL" id="CP029353">
    <property type="protein sequence ID" value="AWK86522.1"/>
    <property type="molecule type" value="Genomic_DNA"/>
</dbReference>
<feature type="transmembrane region" description="Helical" evidence="6">
    <location>
        <begin position="243"/>
        <end position="261"/>
    </location>
</feature>
<evidence type="ECO:0000256" key="6">
    <source>
        <dbReference type="SAM" id="Phobius"/>
    </source>
</evidence>
<dbReference type="OrthoDB" id="2352272at2"/>
<keyword evidence="4 6" id="KW-1133">Transmembrane helix</keyword>
<dbReference type="SUPFAM" id="SSF103481">
    <property type="entry name" value="Multidrug resistance efflux transporter EmrE"/>
    <property type="match status" value="2"/>
</dbReference>
<keyword evidence="5 6" id="KW-0472">Membrane</keyword>
<feature type="transmembrane region" description="Helical" evidence="6">
    <location>
        <begin position="87"/>
        <end position="105"/>
    </location>
</feature>
<organism evidence="8 9">
    <name type="scientific">Azospirillum thermophilum</name>
    <dbReference type="NCBI Taxonomy" id="2202148"/>
    <lineage>
        <taxon>Bacteria</taxon>
        <taxon>Pseudomonadati</taxon>
        <taxon>Pseudomonadota</taxon>
        <taxon>Alphaproteobacteria</taxon>
        <taxon>Rhodospirillales</taxon>
        <taxon>Azospirillaceae</taxon>
        <taxon>Azospirillum</taxon>
    </lineage>
</organism>
<dbReference type="InterPro" id="IPR037185">
    <property type="entry name" value="EmrE-like"/>
</dbReference>
<name>A0A2S2CPW7_9PROT</name>